<keyword evidence="8" id="KW-0282">Flagellum</keyword>
<organism evidence="8 9">
    <name type="scientific">Thalassorhabdus alkalitolerans</name>
    <dbReference type="NCBI Taxonomy" id="2282697"/>
    <lineage>
        <taxon>Bacteria</taxon>
        <taxon>Bacillati</taxon>
        <taxon>Bacillota</taxon>
        <taxon>Bacilli</taxon>
        <taxon>Bacillales</taxon>
        <taxon>Bacillaceae</taxon>
        <taxon>Thalassorhabdus</taxon>
    </lineage>
</organism>
<feature type="domain" description="Flagellar basal body rod protein N-terminal" evidence="7">
    <location>
        <begin position="15"/>
        <end position="39"/>
    </location>
</feature>
<comment type="caution">
    <text evidence="8">The sequence shown here is derived from an EMBL/GenBank/DDBJ whole genome shotgun (WGS) entry which is preliminary data.</text>
</comment>
<dbReference type="InterPro" id="IPR001444">
    <property type="entry name" value="Flag_bb_rod_N"/>
</dbReference>
<proteinExistence type="inferred from homology"/>
<evidence type="ECO:0000256" key="2">
    <source>
        <dbReference type="ARBA" id="ARBA00009677"/>
    </source>
</evidence>
<evidence type="ECO:0000259" key="7">
    <source>
        <dbReference type="Pfam" id="PF00460"/>
    </source>
</evidence>
<keyword evidence="4 6" id="KW-0975">Bacterial flagellum</keyword>
<dbReference type="Proteomes" id="UP001596142">
    <property type="component" value="Unassembled WGS sequence"/>
</dbReference>
<dbReference type="PIRSF" id="PIRSF002889">
    <property type="entry name" value="Rod_FlgB"/>
    <property type="match status" value="1"/>
</dbReference>
<evidence type="ECO:0000256" key="3">
    <source>
        <dbReference type="ARBA" id="ARBA00014376"/>
    </source>
</evidence>
<dbReference type="RefSeq" id="WP_385939212.1">
    <property type="nucleotide sequence ID" value="NZ_JBHSOZ010000003.1"/>
</dbReference>
<comment type="function">
    <text evidence="5 6">Structural component of flagellum, the bacterial motility apparatus. Part of the rod structure of flagellar basal body.</text>
</comment>
<accession>A0ABW0YNV6</accession>
<dbReference type="EMBL" id="JBHSOZ010000003">
    <property type="protein sequence ID" value="MFC5712153.1"/>
    <property type="molecule type" value="Genomic_DNA"/>
</dbReference>
<comment type="subcellular location">
    <subcellularLocation>
        <location evidence="1 6">Bacterial flagellum basal body</location>
    </subcellularLocation>
</comment>
<comment type="subunit">
    <text evidence="6">The basal body constitutes a major portion of the flagellar organelle and consists of a number of rings mounted on a central rod.</text>
</comment>
<evidence type="ECO:0000313" key="8">
    <source>
        <dbReference type="EMBL" id="MFC5712153.1"/>
    </source>
</evidence>
<dbReference type="InterPro" id="IPR006300">
    <property type="entry name" value="FlgB"/>
</dbReference>
<reference evidence="9" key="1">
    <citation type="journal article" date="2019" name="Int. J. Syst. Evol. Microbiol.">
        <title>The Global Catalogue of Microorganisms (GCM) 10K type strain sequencing project: providing services to taxonomists for standard genome sequencing and annotation.</title>
        <authorList>
            <consortium name="The Broad Institute Genomics Platform"/>
            <consortium name="The Broad Institute Genome Sequencing Center for Infectious Disease"/>
            <person name="Wu L."/>
            <person name="Ma J."/>
        </authorList>
    </citation>
    <scope>NUCLEOTIDE SEQUENCE [LARGE SCALE GENOMIC DNA]</scope>
    <source>
        <strain evidence="9">CECT 7184</strain>
    </source>
</reference>
<evidence type="ECO:0000256" key="5">
    <source>
        <dbReference type="ARBA" id="ARBA00024934"/>
    </source>
</evidence>
<sequence length="132" mass="15010">MDIFNNSTFQLLGQGLHGASKQQKNIADNIANIDTPRYKAKKTHFKHTLNESLQNLNLQSHKTDDRHLDFGGSQKGVYTTVNQNTTFNHNLNNVDIDYEMAELSKNQIYYNGLIERMNGKLNSLQTAIRGGR</sequence>
<comment type="similarity">
    <text evidence="2 6">Belongs to the flagella basal body rod proteins family.</text>
</comment>
<dbReference type="Pfam" id="PF00460">
    <property type="entry name" value="Flg_bb_rod"/>
    <property type="match status" value="1"/>
</dbReference>
<evidence type="ECO:0000256" key="6">
    <source>
        <dbReference type="PIRNR" id="PIRNR002889"/>
    </source>
</evidence>
<gene>
    <name evidence="8" type="primary">flgB</name>
    <name evidence="8" type="ORF">ACFPU1_05125</name>
</gene>
<protein>
    <recommendedName>
        <fullName evidence="3 6">Flagellar basal body rod protein FlgB</fullName>
    </recommendedName>
</protein>
<name>A0ABW0YNV6_9BACI</name>
<keyword evidence="8" id="KW-0969">Cilium</keyword>
<dbReference type="NCBIfam" id="TIGR01396">
    <property type="entry name" value="FlgB"/>
    <property type="match status" value="1"/>
</dbReference>
<evidence type="ECO:0000256" key="1">
    <source>
        <dbReference type="ARBA" id="ARBA00004117"/>
    </source>
</evidence>
<keyword evidence="8" id="KW-0966">Cell projection</keyword>
<keyword evidence="9" id="KW-1185">Reference proteome</keyword>
<evidence type="ECO:0000256" key="4">
    <source>
        <dbReference type="ARBA" id="ARBA00023143"/>
    </source>
</evidence>
<evidence type="ECO:0000313" key="9">
    <source>
        <dbReference type="Proteomes" id="UP001596142"/>
    </source>
</evidence>